<keyword evidence="2" id="KW-1185">Reference proteome</keyword>
<gene>
    <name evidence="1" type="ORF">AMORRO_LOCUS14289</name>
</gene>
<reference evidence="1" key="1">
    <citation type="submission" date="2021-06" db="EMBL/GenBank/DDBJ databases">
        <authorList>
            <person name="Kallberg Y."/>
            <person name="Tangrot J."/>
            <person name="Rosling A."/>
        </authorList>
    </citation>
    <scope>NUCLEOTIDE SEQUENCE</scope>
    <source>
        <strain evidence="1">CL551</strain>
    </source>
</reference>
<evidence type="ECO:0000313" key="2">
    <source>
        <dbReference type="Proteomes" id="UP000789342"/>
    </source>
</evidence>
<organism evidence="1 2">
    <name type="scientific">Acaulospora morrowiae</name>
    <dbReference type="NCBI Taxonomy" id="94023"/>
    <lineage>
        <taxon>Eukaryota</taxon>
        <taxon>Fungi</taxon>
        <taxon>Fungi incertae sedis</taxon>
        <taxon>Mucoromycota</taxon>
        <taxon>Glomeromycotina</taxon>
        <taxon>Glomeromycetes</taxon>
        <taxon>Diversisporales</taxon>
        <taxon>Acaulosporaceae</taxon>
        <taxon>Acaulospora</taxon>
    </lineage>
</organism>
<sequence>LRNAMTVKRLNGGDNFHLQVATAKRLVITAVYKPFLKLAQRNDCQKA</sequence>
<evidence type="ECO:0000313" key="1">
    <source>
        <dbReference type="EMBL" id="CAG8734691.1"/>
    </source>
</evidence>
<dbReference type="EMBL" id="CAJVPV010027674">
    <property type="protein sequence ID" value="CAG8734691.1"/>
    <property type="molecule type" value="Genomic_DNA"/>
</dbReference>
<proteinExistence type="predicted"/>
<dbReference type="Proteomes" id="UP000789342">
    <property type="component" value="Unassembled WGS sequence"/>
</dbReference>
<feature type="non-terminal residue" evidence="1">
    <location>
        <position position="1"/>
    </location>
</feature>
<dbReference type="AlphaFoldDB" id="A0A9N9IGI6"/>
<accession>A0A9N9IGI6</accession>
<protein>
    <submittedName>
        <fullName evidence="1">14889_t:CDS:1</fullName>
    </submittedName>
</protein>
<comment type="caution">
    <text evidence="1">The sequence shown here is derived from an EMBL/GenBank/DDBJ whole genome shotgun (WGS) entry which is preliminary data.</text>
</comment>
<name>A0A9N9IGI6_9GLOM</name>